<accession>A0A0A1T5Z2</accession>
<sequence length="66" mass="7443">MSLRLTLEETVYLGPAHPTKVISKPSNFYGTDLERESITTIHSDVLELLYMSYIVDTLKNIPTSAK</sequence>
<dbReference type="HOGENOM" id="CLU_2832976_0_0_1"/>
<proteinExistence type="predicted"/>
<dbReference type="Proteomes" id="UP000039046">
    <property type="component" value="Unassembled WGS sequence"/>
</dbReference>
<gene>
    <name evidence="1" type="ORF">VHEMI06007</name>
</gene>
<organism evidence="1 2">
    <name type="scientific">[Torrubiella] hemipterigena</name>
    <dbReference type="NCBI Taxonomy" id="1531966"/>
    <lineage>
        <taxon>Eukaryota</taxon>
        <taxon>Fungi</taxon>
        <taxon>Dikarya</taxon>
        <taxon>Ascomycota</taxon>
        <taxon>Pezizomycotina</taxon>
        <taxon>Sordariomycetes</taxon>
        <taxon>Hypocreomycetidae</taxon>
        <taxon>Hypocreales</taxon>
        <taxon>Clavicipitaceae</taxon>
        <taxon>Clavicipitaceae incertae sedis</taxon>
        <taxon>'Torrubiella' clade</taxon>
    </lineage>
</organism>
<keyword evidence="2" id="KW-1185">Reference proteome</keyword>
<protein>
    <submittedName>
        <fullName evidence="1">Uncharacterized protein</fullName>
    </submittedName>
</protein>
<reference evidence="1 2" key="1">
    <citation type="journal article" date="2015" name="Genome Announc.">
        <title>Draft Genome Sequence and Gene Annotation of the Entomopathogenic Fungus Verticillium hemipterigenum.</title>
        <authorList>
            <person name="Horn F."/>
            <person name="Habel A."/>
            <person name="Scharf D.H."/>
            <person name="Dworschak J."/>
            <person name="Brakhage A.A."/>
            <person name="Guthke R."/>
            <person name="Hertweck C."/>
            <person name="Linde J."/>
        </authorList>
    </citation>
    <scope>NUCLEOTIDE SEQUENCE [LARGE SCALE GENOMIC DNA]</scope>
</reference>
<dbReference type="EMBL" id="CDHN01000003">
    <property type="protein sequence ID" value="CEJ90209.1"/>
    <property type="molecule type" value="Genomic_DNA"/>
</dbReference>
<name>A0A0A1T5Z2_9HYPO</name>
<evidence type="ECO:0000313" key="2">
    <source>
        <dbReference type="Proteomes" id="UP000039046"/>
    </source>
</evidence>
<evidence type="ECO:0000313" key="1">
    <source>
        <dbReference type="EMBL" id="CEJ90209.1"/>
    </source>
</evidence>
<dbReference type="AlphaFoldDB" id="A0A0A1T5Z2"/>